<name>A0A7C9VN93_9BRAD</name>
<dbReference type="AlphaFoldDB" id="A0A7C9VN93"/>
<evidence type="ECO:0000313" key="2">
    <source>
        <dbReference type="EMBL" id="NGX99130.1"/>
    </source>
</evidence>
<comment type="caution">
    <text evidence="2">The sequence shown here is derived from an EMBL/GenBank/DDBJ whole genome shotgun (WGS) entry which is preliminary data.</text>
</comment>
<keyword evidence="3" id="KW-1185">Reference proteome</keyword>
<sequence>MLDHVSVGVADLERAARFYEPALAPLGLTKLIVRPATIGFGKSYPEFWINLRPNMTRVSPDSGTHICLRARTTGEVEAFYAAALGAGGADDGPPGLRPHDRVRYFAAFVADPDGNRIEAVTFLKDDQPA</sequence>
<feature type="domain" description="VOC" evidence="1">
    <location>
        <begin position="1"/>
        <end position="122"/>
    </location>
</feature>
<dbReference type="PROSITE" id="PS51819">
    <property type="entry name" value="VOC"/>
    <property type="match status" value="1"/>
</dbReference>
<dbReference type="Pfam" id="PF00903">
    <property type="entry name" value="Glyoxalase"/>
    <property type="match status" value="1"/>
</dbReference>
<dbReference type="PANTHER" id="PTHR35006:SF4">
    <property type="entry name" value="BLR7706 PROTEIN"/>
    <property type="match status" value="1"/>
</dbReference>
<dbReference type="Proteomes" id="UP000480266">
    <property type="component" value="Unassembled WGS sequence"/>
</dbReference>
<protein>
    <submittedName>
        <fullName evidence="2">VOC family protein</fullName>
    </submittedName>
</protein>
<gene>
    <name evidence="2" type="ORF">G4V63_29190</name>
</gene>
<evidence type="ECO:0000313" key="3">
    <source>
        <dbReference type="Proteomes" id="UP000480266"/>
    </source>
</evidence>
<proteinExistence type="predicted"/>
<dbReference type="InterPro" id="IPR029068">
    <property type="entry name" value="Glyas_Bleomycin-R_OHBP_Dase"/>
</dbReference>
<dbReference type="SUPFAM" id="SSF54593">
    <property type="entry name" value="Glyoxalase/Bleomycin resistance protein/Dihydroxybiphenyl dioxygenase"/>
    <property type="match status" value="1"/>
</dbReference>
<dbReference type="Gene3D" id="3.10.180.10">
    <property type="entry name" value="2,3-Dihydroxybiphenyl 1,2-Dioxygenase, domain 1"/>
    <property type="match status" value="1"/>
</dbReference>
<dbReference type="EMBL" id="JAAMRR010001491">
    <property type="protein sequence ID" value="NGX99130.1"/>
    <property type="molecule type" value="Genomic_DNA"/>
</dbReference>
<accession>A0A7C9VN93</accession>
<dbReference type="CDD" id="cd07262">
    <property type="entry name" value="VOC_like"/>
    <property type="match status" value="1"/>
</dbReference>
<dbReference type="InterPro" id="IPR004360">
    <property type="entry name" value="Glyas_Fos-R_dOase_dom"/>
</dbReference>
<organism evidence="2 3">
    <name type="scientific">Candidatus Afipia apatlaquensis</name>
    <dbReference type="NCBI Taxonomy" id="2712852"/>
    <lineage>
        <taxon>Bacteria</taxon>
        <taxon>Pseudomonadati</taxon>
        <taxon>Pseudomonadota</taxon>
        <taxon>Alphaproteobacteria</taxon>
        <taxon>Hyphomicrobiales</taxon>
        <taxon>Nitrobacteraceae</taxon>
        <taxon>Afipia</taxon>
    </lineage>
</organism>
<reference evidence="2" key="1">
    <citation type="submission" date="2020-02" db="EMBL/GenBank/DDBJ databases">
        <title>Draft genome sequence of Candidatus Afipia apatlaquensis IBT-C3, a potential strain for decolorization of textile dyes.</title>
        <authorList>
            <person name="Sanchez-Reyes A."/>
            <person name="Breton-Deval L."/>
            <person name="Mangelson H."/>
            <person name="Sanchez-Flores A."/>
        </authorList>
    </citation>
    <scope>NUCLEOTIDE SEQUENCE [LARGE SCALE GENOMIC DNA]</scope>
    <source>
        <strain evidence="2">IBT-C3</strain>
    </source>
</reference>
<dbReference type="PANTHER" id="PTHR35006">
    <property type="entry name" value="GLYOXALASE FAMILY PROTEIN (AFU_ORTHOLOGUE AFUA_5G14830)"/>
    <property type="match status" value="1"/>
</dbReference>
<dbReference type="InterPro" id="IPR037523">
    <property type="entry name" value="VOC_core"/>
</dbReference>
<evidence type="ECO:0000259" key="1">
    <source>
        <dbReference type="PROSITE" id="PS51819"/>
    </source>
</evidence>